<dbReference type="AlphaFoldDB" id="A0A1D2M955"/>
<dbReference type="STRING" id="48709.A0A1D2M955"/>
<protein>
    <submittedName>
        <fullName evidence="4">Heat shock 70 kDa protein 4L</fullName>
    </submittedName>
</protein>
<keyword evidence="5" id="KW-1185">Reference proteome</keyword>
<keyword evidence="2" id="KW-0547">Nucleotide-binding</keyword>
<dbReference type="EMBL" id="LJIJ01002575">
    <property type="protein sequence ID" value="ODM89513.1"/>
    <property type="molecule type" value="Genomic_DNA"/>
</dbReference>
<dbReference type="InterPro" id="IPR043129">
    <property type="entry name" value="ATPase_NBD"/>
</dbReference>
<gene>
    <name evidence="4" type="ORF">Ocin01_17165</name>
</gene>
<dbReference type="InterPro" id="IPR013126">
    <property type="entry name" value="Hsp_70_fam"/>
</dbReference>
<evidence type="ECO:0000256" key="1">
    <source>
        <dbReference type="ARBA" id="ARBA00007381"/>
    </source>
</evidence>
<dbReference type="GO" id="GO:0005524">
    <property type="term" value="F:ATP binding"/>
    <property type="evidence" value="ECO:0007669"/>
    <property type="project" value="UniProtKB-KW"/>
</dbReference>
<reference evidence="4 5" key="1">
    <citation type="journal article" date="2016" name="Genome Biol. Evol.">
        <title>Gene Family Evolution Reflects Adaptation to Soil Environmental Stressors in the Genome of the Collembolan Orchesella cincta.</title>
        <authorList>
            <person name="Faddeeva-Vakhrusheva A."/>
            <person name="Derks M.F."/>
            <person name="Anvar S.Y."/>
            <person name="Agamennone V."/>
            <person name="Suring W."/>
            <person name="Smit S."/>
            <person name="van Straalen N.M."/>
            <person name="Roelofs D."/>
        </authorList>
    </citation>
    <scope>NUCLEOTIDE SEQUENCE [LARGE SCALE GENOMIC DNA]</scope>
    <source>
        <tissue evidence="4">Mixed pool</tissue>
    </source>
</reference>
<proteinExistence type="inferred from homology"/>
<evidence type="ECO:0000313" key="4">
    <source>
        <dbReference type="EMBL" id="ODM89513.1"/>
    </source>
</evidence>
<keyword evidence="3" id="KW-0067">ATP-binding</keyword>
<comment type="similarity">
    <text evidence="1">Belongs to the heat shock protein 70 family.</text>
</comment>
<organism evidence="4 5">
    <name type="scientific">Orchesella cincta</name>
    <name type="common">Springtail</name>
    <name type="synonym">Podura cincta</name>
    <dbReference type="NCBI Taxonomy" id="48709"/>
    <lineage>
        <taxon>Eukaryota</taxon>
        <taxon>Metazoa</taxon>
        <taxon>Ecdysozoa</taxon>
        <taxon>Arthropoda</taxon>
        <taxon>Hexapoda</taxon>
        <taxon>Collembola</taxon>
        <taxon>Entomobryomorpha</taxon>
        <taxon>Entomobryoidea</taxon>
        <taxon>Orchesellidae</taxon>
        <taxon>Orchesellinae</taxon>
        <taxon>Orchesella</taxon>
    </lineage>
</organism>
<dbReference type="PANTHER" id="PTHR45639">
    <property type="entry name" value="HSC70CB, ISOFORM G-RELATED"/>
    <property type="match status" value="1"/>
</dbReference>
<evidence type="ECO:0000313" key="5">
    <source>
        <dbReference type="Proteomes" id="UP000094527"/>
    </source>
</evidence>
<evidence type="ECO:0000256" key="3">
    <source>
        <dbReference type="ARBA" id="ARBA00022840"/>
    </source>
</evidence>
<dbReference type="Gene3D" id="3.30.420.40">
    <property type="match status" value="2"/>
</dbReference>
<name>A0A1D2M955_ORCCI</name>
<dbReference type="GO" id="GO:0140662">
    <property type="term" value="F:ATP-dependent protein folding chaperone"/>
    <property type="evidence" value="ECO:0007669"/>
    <property type="project" value="InterPro"/>
</dbReference>
<dbReference type="OrthoDB" id="434160at2759"/>
<accession>A0A1D2M955</accession>
<evidence type="ECO:0000256" key="2">
    <source>
        <dbReference type="ARBA" id="ARBA00022741"/>
    </source>
</evidence>
<dbReference type="GO" id="GO:0005634">
    <property type="term" value="C:nucleus"/>
    <property type="evidence" value="ECO:0007669"/>
    <property type="project" value="TreeGrafter"/>
</dbReference>
<dbReference type="GO" id="GO:0005829">
    <property type="term" value="C:cytosol"/>
    <property type="evidence" value="ECO:0007669"/>
    <property type="project" value="TreeGrafter"/>
</dbReference>
<dbReference type="PANTHER" id="PTHR45639:SF4">
    <property type="entry name" value="HSC70CB, ISOFORM G"/>
    <property type="match status" value="1"/>
</dbReference>
<dbReference type="Proteomes" id="UP000094527">
    <property type="component" value="Unassembled WGS sequence"/>
</dbReference>
<dbReference type="SUPFAM" id="SSF53067">
    <property type="entry name" value="Actin-like ATPase domain"/>
    <property type="match status" value="1"/>
</dbReference>
<dbReference type="Pfam" id="PF00012">
    <property type="entry name" value="HSP70"/>
    <property type="match status" value="1"/>
</dbReference>
<sequence length="68" mass="7407">MTPVLMRTHSFSRTCRCASRIPAIKRLVTRVFRKSPSKTLDIDEAVARGCALQSAILSPFPGSSSVIS</sequence>
<keyword evidence="4" id="KW-0346">Stress response</keyword>
<comment type="caution">
    <text evidence="4">The sequence shown here is derived from an EMBL/GenBank/DDBJ whole genome shotgun (WGS) entry which is preliminary data.</text>
</comment>